<keyword evidence="2" id="KW-1185">Reference proteome</keyword>
<proteinExistence type="predicted"/>
<gene>
    <name evidence="1" type="ORF">HUJ06_012340</name>
</gene>
<dbReference type="Proteomes" id="UP000607653">
    <property type="component" value="Unassembled WGS sequence"/>
</dbReference>
<organism evidence="1 2">
    <name type="scientific">Nelumbo nucifera</name>
    <name type="common">Sacred lotus</name>
    <dbReference type="NCBI Taxonomy" id="4432"/>
    <lineage>
        <taxon>Eukaryota</taxon>
        <taxon>Viridiplantae</taxon>
        <taxon>Streptophyta</taxon>
        <taxon>Embryophyta</taxon>
        <taxon>Tracheophyta</taxon>
        <taxon>Spermatophyta</taxon>
        <taxon>Magnoliopsida</taxon>
        <taxon>Proteales</taxon>
        <taxon>Nelumbonaceae</taxon>
        <taxon>Nelumbo</taxon>
    </lineage>
</organism>
<reference evidence="1 2" key="1">
    <citation type="journal article" date="2020" name="Mol. Biol. Evol.">
        <title>Distinct Expression and Methylation Patterns for Genes with Different Fates following a Single Whole-Genome Duplication in Flowering Plants.</title>
        <authorList>
            <person name="Shi T."/>
            <person name="Rahmani R.S."/>
            <person name="Gugger P.F."/>
            <person name="Wang M."/>
            <person name="Li H."/>
            <person name="Zhang Y."/>
            <person name="Li Z."/>
            <person name="Wang Q."/>
            <person name="Van de Peer Y."/>
            <person name="Marchal K."/>
            <person name="Chen J."/>
        </authorList>
    </citation>
    <scope>NUCLEOTIDE SEQUENCE [LARGE SCALE GENOMIC DNA]</scope>
    <source>
        <tissue evidence="1">Leaf</tissue>
    </source>
</reference>
<sequence length="34" mass="4133">MYHYKTNSFNMVNNDIKRAKAKLLKELLIYRKTS</sequence>
<evidence type="ECO:0000313" key="2">
    <source>
        <dbReference type="Proteomes" id="UP000607653"/>
    </source>
</evidence>
<protein>
    <submittedName>
        <fullName evidence="1">Uncharacterized protein</fullName>
    </submittedName>
</protein>
<comment type="caution">
    <text evidence="1">The sequence shown here is derived from an EMBL/GenBank/DDBJ whole genome shotgun (WGS) entry which is preliminary data.</text>
</comment>
<dbReference type="AlphaFoldDB" id="A0A822YQ63"/>
<evidence type="ECO:0000313" key="1">
    <source>
        <dbReference type="EMBL" id="DAD33489.1"/>
    </source>
</evidence>
<dbReference type="EMBL" id="DUZY01000003">
    <property type="protein sequence ID" value="DAD33489.1"/>
    <property type="molecule type" value="Genomic_DNA"/>
</dbReference>
<accession>A0A822YQ63</accession>
<name>A0A822YQ63_NELNU</name>